<evidence type="ECO:0000313" key="3">
    <source>
        <dbReference type="Proteomes" id="UP000318431"/>
    </source>
</evidence>
<dbReference type="InterPro" id="IPR003779">
    <property type="entry name" value="CMD-like"/>
</dbReference>
<dbReference type="InterPro" id="IPR004675">
    <property type="entry name" value="AhpD_core"/>
</dbReference>
<keyword evidence="2" id="KW-0560">Oxidoreductase</keyword>
<dbReference type="PANTHER" id="PTHR33930">
    <property type="entry name" value="ALKYL HYDROPEROXIDE REDUCTASE AHPD"/>
    <property type="match status" value="1"/>
</dbReference>
<dbReference type="AlphaFoldDB" id="A0A562RFM5"/>
<dbReference type="PANTHER" id="PTHR33930:SF2">
    <property type="entry name" value="BLR3452 PROTEIN"/>
    <property type="match status" value="1"/>
</dbReference>
<proteinExistence type="predicted"/>
<dbReference type="RefSeq" id="WP_145648218.1">
    <property type="nucleotide sequence ID" value="NZ_VLLB01000002.1"/>
</dbReference>
<reference evidence="2 3" key="1">
    <citation type="journal article" date="2015" name="Stand. Genomic Sci.">
        <title>Genomic Encyclopedia of Bacterial and Archaeal Type Strains, Phase III: the genomes of soil and plant-associated and newly described type strains.</title>
        <authorList>
            <person name="Whitman W.B."/>
            <person name="Woyke T."/>
            <person name="Klenk H.P."/>
            <person name="Zhou Y."/>
            <person name="Lilburn T.G."/>
            <person name="Beck B.J."/>
            <person name="De Vos P."/>
            <person name="Vandamme P."/>
            <person name="Eisen J.A."/>
            <person name="Garrity G."/>
            <person name="Hugenholtz P."/>
            <person name="Kyrpides N.C."/>
        </authorList>
    </citation>
    <scope>NUCLEOTIDE SEQUENCE [LARGE SCALE GENOMIC DNA]</scope>
    <source>
        <strain evidence="2 3">CGMCC 1.10822</strain>
    </source>
</reference>
<gene>
    <name evidence="2" type="ORF">IP91_01487</name>
</gene>
<keyword evidence="2" id="KW-0575">Peroxidase</keyword>
<dbReference type="SUPFAM" id="SSF69118">
    <property type="entry name" value="AhpD-like"/>
    <property type="match status" value="1"/>
</dbReference>
<dbReference type="Pfam" id="PF02627">
    <property type="entry name" value="CMD"/>
    <property type="match status" value="1"/>
</dbReference>
<dbReference type="Gene3D" id="1.20.1290.10">
    <property type="entry name" value="AhpD-like"/>
    <property type="match status" value="1"/>
</dbReference>
<dbReference type="NCBIfam" id="TIGR00778">
    <property type="entry name" value="ahpD_dom"/>
    <property type="match status" value="1"/>
</dbReference>
<dbReference type="EMBL" id="VLLB01000002">
    <property type="protein sequence ID" value="TWI67374.1"/>
    <property type="molecule type" value="Genomic_DNA"/>
</dbReference>
<protein>
    <submittedName>
        <fullName evidence="2">AhpD family alkylhydroperoxidase</fullName>
    </submittedName>
</protein>
<evidence type="ECO:0000259" key="1">
    <source>
        <dbReference type="Pfam" id="PF02627"/>
    </source>
</evidence>
<dbReference type="OrthoDB" id="1683318at2"/>
<accession>A0A562RFM5</accession>
<dbReference type="InterPro" id="IPR029032">
    <property type="entry name" value="AhpD-like"/>
</dbReference>
<evidence type="ECO:0000313" key="2">
    <source>
        <dbReference type="EMBL" id="TWI67374.1"/>
    </source>
</evidence>
<comment type="caution">
    <text evidence="2">The sequence shown here is derived from an EMBL/GenBank/DDBJ whole genome shotgun (WGS) entry which is preliminary data.</text>
</comment>
<organism evidence="2 3">
    <name type="scientific">Pseudoduganella lurida</name>
    <dbReference type="NCBI Taxonomy" id="1036180"/>
    <lineage>
        <taxon>Bacteria</taxon>
        <taxon>Pseudomonadati</taxon>
        <taxon>Pseudomonadota</taxon>
        <taxon>Betaproteobacteria</taxon>
        <taxon>Burkholderiales</taxon>
        <taxon>Oxalobacteraceae</taxon>
        <taxon>Telluria group</taxon>
        <taxon>Pseudoduganella</taxon>
    </lineage>
</organism>
<sequence>MMQDWNAYRSALLDRIGELGQLNPDVVRGVRTLDGAAAASGKLEPKIHELIALAVAVTTRCDGCITIHTRNALDAGATREEIAEALGVAIALNAGSAMIYSVRVLDAVAATEDAWQPD</sequence>
<dbReference type="GO" id="GO:0051920">
    <property type="term" value="F:peroxiredoxin activity"/>
    <property type="evidence" value="ECO:0007669"/>
    <property type="project" value="InterPro"/>
</dbReference>
<dbReference type="Proteomes" id="UP000318431">
    <property type="component" value="Unassembled WGS sequence"/>
</dbReference>
<name>A0A562RFM5_9BURK</name>
<feature type="domain" description="Carboxymuconolactone decarboxylase-like" evidence="1">
    <location>
        <begin position="24"/>
        <end position="106"/>
    </location>
</feature>
<keyword evidence="3" id="KW-1185">Reference proteome</keyword>